<dbReference type="Gene3D" id="3.40.50.1010">
    <property type="entry name" value="5'-nuclease"/>
    <property type="match status" value="1"/>
</dbReference>
<dbReference type="InterPro" id="IPR029060">
    <property type="entry name" value="PIN-like_dom_sf"/>
</dbReference>
<organism evidence="2 3">
    <name type="scientific">Cyclobacterium xiamenense</name>
    <dbReference type="NCBI Taxonomy" id="1297121"/>
    <lineage>
        <taxon>Bacteria</taxon>
        <taxon>Pseudomonadati</taxon>
        <taxon>Bacteroidota</taxon>
        <taxon>Cytophagia</taxon>
        <taxon>Cytophagales</taxon>
        <taxon>Cyclobacteriaceae</taxon>
        <taxon>Cyclobacterium</taxon>
    </lineage>
</organism>
<dbReference type="InterPro" id="IPR002716">
    <property type="entry name" value="PIN_dom"/>
</dbReference>
<accession>A0A1H6Y0I9</accession>
<feature type="domain" description="PIN" evidence="1">
    <location>
        <begin position="3"/>
        <end position="117"/>
    </location>
</feature>
<evidence type="ECO:0000259" key="1">
    <source>
        <dbReference type="Pfam" id="PF13470"/>
    </source>
</evidence>
<evidence type="ECO:0000313" key="2">
    <source>
        <dbReference type="EMBL" id="SEJ34813.1"/>
    </source>
</evidence>
<dbReference type="EMBL" id="FNZH01000003">
    <property type="protein sequence ID" value="SEJ34813.1"/>
    <property type="molecule type" value="Genomic_DNA"/>
</dbReference>
<gene>
    <name evidence="2" type="ORF">SAMN05192553_103386</name>
</gene>
<dbReference type="STRING" id="1416801.SAMN05192553_103386"/>
<reference evidence="3" key="1">
    <citation type="submission" date="2016-10" db="EMBL/GenBank/DDBJ databases">
        <authorList>
            <person name="Varghese N."/>
            <person name="Submissions S."/>
        </authorList>
    </citation>
    <scope>NUCLEOTIDE SEQUENCE [LARGE SCALE GENOMIC DNA]</scope>
    <source>
        <strain evidence="3">IBRC-M 10761</strain>
    </source>
</reference>
<dbReference type="Pfam" id="PF13470">
    <property type="entry name" value="PIN_3"/>
    <property type="match status" value="1"/>
</dbReference>
<dbReference type="CDD" id="cd09854">
    <property type="entry name" value="PIN_VapC-like"/>
    <property type="match status" value="1"/>
</dbReference>
<dbReference type="AlphaFoldDB" id="A0A1H6Y0I9"/>
<proteinExistence type="predicted"/>
<dbReference type="SUPFAM" id="SSF88723">
    <property type="entry name" value="PIN domain-like"/>
    <property type="match status" value="1"/>
</dbReference>
<keyword evidence="3" id="KW-1185">Reference proteome</keyword>
<dbReference type="RefSeq" id="WP_092173820.1">
    <property type="nucleotide sequence ID" value="NZ_FNZH01000003.1"/>
</dbReference>
<dbReference type="OrthoDB" id="1148871at2"/>
<evidence type="ECO:0000313" key="3">
    <source>
        <dbReference type="Proteomes" id="UP000199403"/>
    </source>
</evidence>
<sequence length="138" mass="15943">MKRLFVDTNILIDLLSRREPFFEEAAELFSLADRKQVELSVSSLTIANTSYVLLRRLDSNKVKSVLRKLRLILKILPLDDKVIGLALNDENFSDFEDGLQYFTAIEGEQELIISRNLKDFKNSKLPTMTAKQFIETMK</sequence>
<dbReference type="Proteomes" id="UP000199403">
    <property type="component" value="Unassembled WGS sequence"/>
</dbReference>
<name>A0A1H6Y0I9_9BACT</name>
<protein>
    <submittedName>
        <fullName evidence="2">PIN domain-containing protein</fullName>
    </submittedName>
</protein>